<keyword evidence="1 2" id="KW-0690">Ribosome biogenesis</keyword>
<keyword evidence="2" id="KW-0963">Cytoplasm</keyword>
<sequence>MPSRKQSPRTRRVADRIQVELAEILSTRTEDPRLRVLSVTGAEVSRDFSLAKVWVAGTLLTPDSEPNVLQALARATPYFRSLLAARLGLRIVPELQFQIDRSIEKGARIEQLLREIQEPPDE</sequence>
<dbReference type="GO" id="GO:0043024">
    <property type="term" value="F:ribosomal small subunit binding"/>
    <property type="evidence" value="ECO:0007669"/>
    <property type="project" value="TreeGrafter"/>
</dbReference>
<dbReference type="AlphaFoldDB" id="A0A538T8L6"/>
<dbReference type="GO" id="GO:0030490">
    <property type="term" value="P:maturation of SSU-rRNA"/>
    <property type="evidence" value="ECO:0007669"/>
    <property type="project" value="UniProtKB-UniRule"/>
</dbReference>
<dbReference type="Gene3D" id="3.30.300.20">
    <property type="match status" value="1"/>
</dbReference>
<accession>A0A538T8L6</accession>
<comment type="caution">
    <text evidence="3">The sequence shown here is derived from an EMBL/GenBank/DDBJ whole genome shotgun (WGS) entry which is preliminary data.</text>
</comment>
<dbReference type="GO" id="GO:0005829">
    <property type="term" value="C:cytosol"/>
    <property type="evidence" value="ECO:0007669"/>
    <property type="project" value="TreeGrafter"/>
</dbReference>
<reference evidence="3 4" key="1">
    <citation type="journal article" date="2019" name="Nat. Microbiol.">
        <title>Mediterranean grassland soil C-N compound turnover is dependent on rainfall and depth, and is mediated by genomically divergent microorganisms.</title>
        <authorList>
            <person name="Diamond S."/>
            <person name="Andeer P.F."/>
            <person name="Li Z."/>
            <person name="Crits-Christoph A."/>
            <person name="Burstein D."/>
            <person name="Anantharaman K."/>
            <person name="Lane K.R."/>
            <person name="Thomas B.C."/>
            <person name="Pan C."/>
            <person name="Northen T.R."/>
            <person name="Banfield J.F."/>
        </authorList>
    </citation>
    <scope>NUCLEOTIDE SEQUENCE [LARGE SCALE GENOMIC DNA]</scope>
    <source>
        <strain evidence="3">WS_6</strain>
    </source>
</reference>
<comment type="subunit">
    <text evidence="2">Monomer. Binds 30S ribosomal subunits, but not 50S ribosomal subunits or 70S ribosomes.</text>
</comment>
<organism evidence="3 4">
    <name type="scientific">Eiseniibacteriota bacterium</name>
    <dbReference type="NCBI Taxonomy" id="2212470"/>
    <lineage>
        <taxon>Bacteria</taxon>
        <taxon>Candidatus Eiseniibacteriota</taxon>
    </lineage>
</organism>
<dbReference type="InterPro" id="IPR000238">
    <property type="entry name" value="RbfA"/>
</dbReference>
<protein>
    <recommendedName>
        <fullName evidence="2">Ribosome-binding factor A</fullName>
    </recommendedName>
</protein>
<dbReference type="InterPro" id="IPR020053">
    <property type="entry name" value="Ribosome-bd_factorA_CS"/>
</dbReference>
<name>A0A538T8L6_UNCEI</name>
<dbReference type="SUPFAM" id="SSF89919">
    <property type="entry name" value="Ribosome-binding factor A, RbfA"/>
    <property type="match status" value="1"/>
</dbReference>
<dbReference type="NCBIfam" id="TIGR00082">
    <property type="entry name" value="rbfA"/>
    <property type="match status" value="1"/>
</dbReference>
<evidence type="ECO:0000313" key="3">
    <source>
        <dbReference type="EMBL" id="TMQ59969.1"/>
    </source>
</evidence>
<dbReference type="EMBL" id="VBOW01000018">
    <property type="protein sequence ID" value="TMQ59969.1"/>
    <property type="molecule type" value="Genomic_DNA"/>
</dbReference>
<evidence type="ECO:0000256" key="2">
    <source>
        <dbReference type="HAMAP-Rule" id="MF_00003"/>
    </source>
</evidence>
<comment type="subcellular location">
    <subcellularLocation>
        <location evidence="2">Cytoplasm</location>
    </subcellularLocation>
</comment>
<dbReference type="InterPro" id="IPR015946">
    <property type="entry name" value="KH_dom-like_a/b"/>
</dbReference>
<dbReference type="InterPro" id="IPR023799">
    <property type="entry name" value="RbfA_dom_sf"/>
</dbReference>
<dbReference type="Pfam" id="PF02033">
    <property type="entry name" value="RBFA"/>
    <property type="match status" value="1"/>
</dbReference>
<dbReference type="HAMAP" id="MF_00003">
    <property type="entry name" value="RbfA"/>
    <property type="match status" value="1"/>
</dbReference>
<gene>
    <name evidence="2 3" type="primary">rbfA</name>
    <name evidence="3" type="ORF">E6K76_03370</name>
</gene>
<dbReference type="Proteomes" id="UP000316852">
    <property type="component" value="Unassembled WGS sequence"/>
</dbReference>
<comment type="similarity">
    <text evidence="2">Belongs to the RbfA family.</text>
</comment>
<dbReference type="PANTHER" id="PTHR33515:SF1">
    <property type="entry name" value="RIBOSOME-BINDING FACTOR A, CHLOROPLASTIC-RELATED"/>
    <property type="match status" value="1"/>
</dbReference>
<comment type="function">
    <text evidence="2">One of several proteins that assist in the late maturation steps of the functional core of the 30S ribosomal subunit. Associates with free 30S ribosomal subunits (but not with 30S subunits that are part of 70S ribosomes or polysomes). Required for efficient processing of 16S rRNA. May interact with the 5'-terminal helix region of 16S rRNA.</text>
</comment>
<evidence type="ECO:0000313" key="4">
    <source>
        <dbReference type="Proteomes" id="UP000316852"/>
    </source>
</evidence>
<dbReference type="PROSITE" id="PS01319">
    <property type="entry name" value="RBFA"/>
    <property type="match status" value="1"/>
</dbReference>
<proteinExistence type="inferred from homology"/>
<evidence type="ECO:0000256" key="1">
    <source>
        <dbReference type="ARBA" id="ARBA00022517"/>
    </source>
</evidence>
<dbReference type="PANTHER" id="PTHR33515">
    <property type="entry name" value="RIBOSOME-BINDING FACTOR A, CHLOROPLASTIC-RELATED"/>
    <property type="match status" value="1"/>
</dbReference>